<dbReference type="eggNOG" id="COG2954">
    <property type="taxonomic scope" value="Bacteria"/>
</dbReference>
<proteinExistence type="predicted"/>
<dbReference type="InterPro" id="IPR012042">
    <property type="entry name" value="NeuTTM/CthTTM-like"/>
</dbReference>
<dbReference type="AlphaFoldDB" id="I4Z2C5"/>
<dbReference type="PATRIC" id="fig|864069.3.peg.1021"/>
<evidence type="ECO:0008006" key="3">
    <source>
        <dbReference type="Google" id="ProtNLM"/>
    </source>
</evidence>
<evidence type="ECO:0000313" key="1">
    <source>
        <dbReference type="EMBL" id="EIM30367.1"/>
    </source>
</evidence>
<dbReference type="STRING" id="864069.MicloDRAFT_00009170"/>
<evidence type="ECO:0000313" key="2">
    <source>
        <dbReference type="Proteomes" id="UP000003947"/>
    </source>
</evidence>
<dbReference type="PANTHER" id="PTHR40114:SF1">
    <property type="entry name" value="SLR0698 PROTEIN"/>
    <property type="match status" value="1"/>
</dbReference>
<gene>
    <name evidence="1" type="ORF">MicloDRAFT_00009170</name>
</gene>
<sequence>MTLRRRFLLAPSLARLIQRERGGLRQVEGFFPAQSDRTSWVRLEEDRAFLILRAAGPHGETEEQTAVPVAHAHALLDVCAGEVDYARTRLQIGDQAALVDQIFRPRSFQVVTVEFETDGEARAFRPLPWFGPEVTGDERYTNQSLALTGLDEAPEIPLSDEALNGLIDTLENRLPIQARIPVSRPSAKQVPVTKVSAGSTIGNGQGAKVDLGELEAAMMGEMERALQNSRSS</sequence>
<dbReference type="InterPro" id="IPR033469">
    <property type="entry name" value="CYTH-like_dom_sf"/>
</dbReference>
<protein>
    <recommendedName>
        <fullName evidence="3">CYTH domain-containing protein</fullName>
    </recommendedName>
</protein>
<accession>I4Z2C5</accession>
<dbReference type="SUPFAM" id="SSF55154">
    <property type="entry name" value="CYTH-like phosphatases"/>
    <property type="match status" value="1"/>
</dbReference>
<dbReference type="EMBL" id="JH660638">
    <property type="protein sequence ID" value="EIM30367.1"/>
    <property type="molecule type" value="Genomic_DNA"/>
</dbReference>
<dbReference type="PANTHER" id="PTHR40114">
    <property type="entry name" value="SLR0698 PROTEIN"/>
    <property type="match status" value="1"/>
</dbReference>
<reference evidence="1 2" key="1">
    <citation type="submission" date="2012-02" db="EMBL/GenBank/DDBJ databases">
        <title>Improved High-Quality Draft sequence of Microvirga sp. WSM3557.</title>
        <authorList>
            <consortium name="US DOE Joint Genome Institute"/>
            <person name="Lucas S."/>
            <person name="Han J."/>
            <person name="Lapidus A."/>
            <person name="Cheng J.-F."/>
            <person name="Goodwin L."/>
            <person name="Pitluck S."/>
            <person name="Peters L."/>
            <person name="Zhang X."/>
            <person name="Detter J.C."/>
            <person name="Han C."/>
            <person name="Tapia R."/>
            <person name="Land M."/>
            <person name="Hauser L."/>
            <person name="Kyrpides N."/>
            <person name="Ivanova N."/>
            <person name="Pagani I."/>
            <person name="Brau L."/>
            <person name="Yates R."/>
            <person name="O'Hara G."/>
            <person name="Rui T."/>
            <person name="Howieson J."/>
            <person name="Reeve W."/>
            <person name="Woyke T."/>
        </authorList>
    </citation>
    <scope>NUCLEOTIDE SEQUENCE [LARGE SCALE GENOMIC DNA]</scope>
    <source>
        <strain evidence="1 2">WSM3557</strain>
    </source>
</reference>
<dbReference type="RefSeq" id="WP_009489556.1">
    <property type="nucleotide sequence ID" value="NZ_CP141049.1"/>
</dbReference>
<name>I4Z2C5_9HYPH</name>
<organism evidence="1 2">
    <name type="scientific">Microvirga lotononidis</name>
    <dbReference type="NCBI Taxonomy" id="864069"/>
    <lineage>
        <taxon>Bacteria</taxon>
        <taxon>Pseudomonadati</taxon>
        <taxon>Pseudomonadota</taxon>
        <taxon>Alphaproteobacteria</taxon>
        <taxon>Hyphomicrobiales</taxon>
        <taxon>Methylobacteriaceae</taxon>
        <taxon>Microvirga</taxon>
    </lineage>
</organism>
<keyword evidence="2" id="KW-1185">Reference proteome</keyword>
<dbReference type="Proteomes" id="UP000003947">
    <property type="component" value="Unassembled WGS sequence"/>
</dbReference>
<dbReference type="Gene3D" id="2.40.320.10">
    <property type="entry name" value="Hypothetical Protein Pfu-838710-001"/>
    <property type="match status" value="1"/>
</dbReference>
<dbReference type="HOGENOM" id="CLU_105383_0_0_5"/>
<dbReference type="OrthoDB" id="9805588at2"/>